<evidence type="ECO:0000256" key="2">
    <source>
        <dbReference type="ARBA" id="ARBA00011915"/>
    </source>
</evidence>
<dbReference type="OrthoDB" id="9790967at2"/>
<comment type="caution">
    <text evidence="5">The sequence shown here is derived from an EMBL/GenBank/DDBJ whole genome shotgun (WGS) entry which is preliminary data.</text>
</comment>
<dbReference type="InterPro" id="IPR045004">
    <property type="entry name" value="ECH_dom"/>
</dbReference>
<dbReference type="CDD" id="cd06558">
    <property type="entry name" value="crotonase-like"/>
    <property type="match status" value="1"/>
</dbReference>
<protein>
    <recommendedName>
        <fullName evidence="2">3-hydroxyisobutyryl-CoA hydrolase</fullName>
        <ecNumber evidence="2">3.1.2.4</ecNumber>
    </recommendedName>
</protein>
<gene>
    <name evidence="5" type="ORF">FE810_09855</name>
</gene>
<organism evidence="5 6">
    <name type="scientific">Thalassotalea litorea</name>
    <dbReference type="NCBI Taxonomy" id="2020715"/>
    <lineage>
        <taxon>Bacteria</taxon>
        <taxon>Pseudomonadati</taxon>
        <taxon>Pseudomonadota</taxon>
        <taxon>Gammaproteobacteria</taxon>
        <taxon>Alteromonadales</taxon>
        <taxon>Colwelliaceae</taxon>
        <taxon>Thalassotalea</taxon>
    </lineage>
</organism>
<dbReference type="RefSeq" id="WP_138319882.1">
    <property type="nucleotide sequence ID" value="NZ_VCBC01000008.1"/>
</dbReference>
<proteinExistence type="predicted"/>
<dbReference type="InterPro" id="IPR029045">
    <property type="entry name" value="ClpP/crotonase-like_dom_sf"/>
</dbReference>
<dbReference type="NCBIfam" id="NF004127">
    <property type="entry name" value="PRK05617.1"/>
    <property type="match status" value="1"/>
</dbReference>
<dbReference type="GO" id="GO:0005829">
    <property type="term" value="C:cytosol"/>
    <property type="evidence" value="ECO:0007669"/>
    <property type="project" value="TreeGrafter"/>
</dbReference>
<dbReference type="PANTHER" id="PTHR43176">
    <property type="entry name" value="3-HYDROXYISOBUTYRYL-COA HYDROLASE-RELATED"/>
    <property type="match status" value="1"/>
</dbReference>
<evidence type="ECO:0000256" key="3">
    <source>
        <dbReference type="ARBA" id="ARBA00022801"/>
    </source>
</evidence>
<evidence type="ECO:0000259" key="4">
    <source>
        <dbReference type="Pfam" id="PF16113"/>
    </source>
</evidence>
<dbReference type="Proteomes" id="UP000307790">
    <property type="component" value="Unassembled WGS sequence"/>
</dbReference>
<accession>A0A5R9IIU4</accession>
<name>A0A5R9IIU4_9GAMM</name>
<sequence>MTEVVLFEEIRAIHGKKIGVATLNSPKSLNALSHDMVHQLLPKLLQWQKNPDIAMVLLQGSGEKAFCAGGDIVHLYKGMQQGDSGEGSASQYFTDEYQLDYLIHAYNKPFLVWGAGIVMGGGLGLMAGASHRVVTESSRIAMPEISIGLFPDVGGSYFLNHMPKGCGLFLGLTGASVNAADALHVGLADHFLTNQQQKVLIEQLMDVHWGDTISLNHEKLTKVLSALSGDVKSSMPHSNIVKHQLLIESITSHSALPDIAQAILAIENDDKWLQRAQKTFKSGSPLSAQIIYRQLKTSQPYSLSDCFRFELSLASKCAEFGEFKEGVRALLIEKDNQPKWKYTNIESVDEQVLDWFFESKWQSTEHPLANLGLRPMAAS</sequence>
<reference evidence="5 6" key="1">
    <citation type="submission" date="2019-05" db="EMBL/GenBank/DDBJ databases">
        <title>Genome sequences of Thalassotalea litorea 1K03283.</title>
        <authorList>
            <person name="Zhang D."/>
        </authorList>
    </citation>
    <scope>NUCLEOTIDE SEQUENCE [LARGE SCALE GENOMIC DNA]</scope>
    <source>
        <strain evidence="5 6">MCCC 1K03283</strain>
    </source>
</reference>
<dbReference type="GO" id="GO:0003860">
    <property type="term" value="F:3-hydroxyisobutyryl-CoA hydrolase activity"/>
    <property type="evidence" value="ECO:0007669"/>
    <property type="project" value="UniProtKB-EC"/>
</dbReference>
<dbReference type="GO" id="GO:0016853">
    <property type="term" value="F:isomerase activity"/>
    <property type="evidence" value="ECO:0007669"/>
    <property type="project" value="UniProtKB-KW"/>
</dbReference>
<dbReference type="AlphaFoldDB" id="A0A5R9IIU4"/>
<evidence type="ECO:0000313" key="5">
    <source>
        <dbReference type="EMBL" id="TLU65212.1"/>
    </source>
</evidence>
<dbReference type="PANTHER" id="PTHR43176:SF3">
    <property type="entry name" value="3-HYDROXYISOBUTYRYL-COA HYDROLASE, MITOCHONDRIAL"/>
    <property type="match status" value="1"/>
</dbReference>
<evidence type="ECO:0000313" key="6">
    <source>
        <dbReference type="Proteomes" id="UP000307790"/>
    </source>
</evidence>
<dbReference type="Pfam" id="PF16113">
    <property type="entry name" value="ECH_2"/>
    <property type="match status" value="1"/>
</dbReference>
<dbReference type="SUPFAM" id="SSF52096">
    <property type="entry name" value="ClpP/crotonase"/>
    <property type="match status" value="1"/>
</dbReference>
<dbReference type="GO" id="GO:0006574">
    <property type="term" value="P:L-valine catabolic process"/>
    <property type="evidence" value="ECO:0007669"/>
    <property type="project" value="TreeGrafter"/>
</dbReference>
<dbReference type="Gene3D" id="3.90.226.10">
    <property type="entry name" value="2-enoyl-CoA Hydratase, Chain A, domain 1"/>
    <property type="match status" value="1"/>
</dbReference>
<dbReference type="EC" id="3.1.2.4" evidence="2"/>
<dbReference type="EMBL" id="VCBC01000008">
    <property type="protein sequence ID" value="TLU65212.1"/>
    <property type="molecule type" value="Genomic_DNA"/>
</dbReference>
<dbReference type="InterPro" id="IPR032259">
    <property type="entry name" value="HIBYL-CoA-H"/>
</dbReference>
<keyword evidence="5" id="KW-0413">Isomerase</keyword>
<keyword evidence="6" id="KW-1185">Reference proteome</keyword>
<comment type="catalytic activity">
    <reaction evidence="1">
        <text>3-hydroxy-2-methylpropanoyl-CoA + H2O = 3-hydroxy-2-methylpropanoate + CoA + H(+)</text>
        <dbReference type="Rhea" id="RHEA:20888"/>
        <dbReference type="ChEBI" id="CHEBI:11805"/>
        <dbReference type="ChEBI" id="CHEBI:15377"/>
        <dbReference type="ChEBI" id="CHEBI:15378"/>
        <dbReference type="ChEBI" id="CHEBI:57287"/>
        <dbReference type="ChEBI" id="CHEBI:57340"/>
        <dbReference type="EC" id="3.1.2.4"/>
    </reaction>
</comment>
<keyword evidence="3" id="KW-0378">Hydrolase</keyword>
<evidence type="ECO:0000256" key="1">
    <source>
        <dbReference type="ARBA" id="ARBA00001709"/>
    </source>
</evidence>
<feature type="domain" description="Enoyl-CoA hydratase/isomerase" evidence="4">
    <location>
        <begin position="18"/>
        <end position="357"/>
    </location>
</feature>